<feature type="signal peptide" evidence="2">
    <location>
        <begin position="1"/>
        <end position="20"/>
    </location>
</feature>
<dbReference type="NCBIfam" id="TIGR04313">
    <property type="entry name" value="aro_clust_Mycop"/>
    <property type="match status" value="1"/>
</dbReference>
<organism evidence="3 4">
    <name type="scientific">Mycoplasmopsis arginini</name>
    <name type="common">Mycoplasma arginini</name>
    <dbReference type="NCBI Taxonomy" id="2094"/>
    <lineage>
        <taxon>Bacteria</taxon>
        <taxon>Bacillati</taxon>
        <taxon>Mycoplasmatota</taxon>
        <taxon>Mycoplasmoidales</taxon>
        <taxon>Metamycoplasmataceae</taxon>
        <taxon>Mycoplasmopsis</taxon>
    </lineage>
</organism>
<evidence type="ECO:0000256" key="2">
    <source>
        <dbReference type="SAM" id="SignalP"/>
    </source>
</evidence>
<feature type="chain" id="PRO_5041251279" description="Lipoprotein" evidence="2">
    <location>
        <begin position="21"/>
        <end position="325"/>
    </location>
</feature>
<reference evidence="3" key="1">
    <citation type="submission" date="2022-11" db="EMBL/GenBank/DDBJ databases">
        <title>Draft genome of Mycoplasma arginini isolated from fly.</title>
        <authorList>
            <person name="Severgnini M."/>
            <person name="Gioia G."/>
            <person name="Cremonesi P."/>
            <person name="Moroni P."/>
            <person name="Addis M.F."/>
            <person name="Castiglioni B."/>
        </authorList>
    </citation>
    <scope>NUCLEOTIDE SEQUENCE</scope>
    <source>
        <strain evidence="3">QMP CG1-1632</strain>
    </source>
</reference>
<feature type="coiled-coil region" evidence="1">
    <location>
        <begin position="232"/>
        <end position="275"/>
    </location>
</feature>
<keyword evidence="1" id="KW-0175">Coiled coil</keyword>
<dbReference type="EMBL" id="JAPFAR010000042">
    <property type="protein sequence ID" value="MDI3349562.1"/>
    <property type="molecule type" value="Genomic_DNA"/>
</dbReference>
<evidence type="ECO:0000256" key="1">
    <source>
        <dbReference type="SAM" id="Coils"/>
    </source>
</evidence>
<gene>
    <name evidence="3" type="ORF">DCBHLPFO_00197</name>
</gene>
<name>A0AA43QWP0_MYCAR</name>
<dbReference type="Proteomes" id="UP001162175">
    <property type="component" value="Unassembled WGS sequence"/>
</dbReference>
<dbReference type="RefSeq" id="WP_268164458.1">
    <property type="nucleotide sequence ID" value="NZ_JAPFAO010000001.1"/>
</dbReference>
<evidence type="ECO:0000313" key="4">
    <source>
        <dbReference type="Proteomes" id="UP001162175"/>
    </source>
</evidence>
<comment type="caution">
    <text evidence="3">The sequence shown here is derived from an EMBL/GenBank/DDBJ whole genome shotgun (WGS) entry which is preliminary data.</text>
</comment>
<dbReference type="InterPro" id="IPR027593">
    <property type="entry name" value="Aro_clust"/>
</dbReference>
<sequence length="325" mass="39073">MKKLLLTSLSSLILPFSAISCVNTNNNNDSNSSFEIKQKKYYYKNESINSILDFYTKNNKNKKNIYIFQQENKSDAKYNELKYAFVYDPIFIQNSVHRNGDYNYLTNKSKDIIEKSLSDDWYWVLNNLSSFKYIFNPYGDRYITFPKEKEYFNQIKEIFKSLFVSVLDSKPTKLIKFPFQNIEKLMSKDVYTEKEAWYLIFDNNKAIKLWKYIENETPKIQILPDLLVFKNTNNIEEQLTELEDLIHQKRLAEFNSDYESAKEDAEFENESFDEEAFLNERIDKKYIEFQGIYKYNGHFVDAINEINKEELKIYRFSMRFIDEKN</sequence>
<proteinExistence type="predicted"/>
<dbReference type="AlphaFoldDB" id="A0AA43QWP0"/>
<dbReference type="PROSITE" id="PS51257">
    <property type="entry name" value="PROKAR_LIPOPROTEIN"/>
    <property type="match status" value="1"/>
</dbReference>
<protein>
    <recommendedName>
        <fullName evidence="5">Lipoprotein</fullName>
    </recommendedName>
</protein>
<accession>A0AA43QWP0</accession>
<keyword evidence="2" id="KW-0732">Signal</keyword>
<evidence type="ECO:0000313" key="3">
    <source>
        <dbReference type="EMBL" id="MDI3349562.1"/>
    </source>
</evidence>
<evidence type="ECO:0008006" key="5">
    <source>
        <dbReference type="Google" id="ProtNLM"/>
    </source>
</evidence>